<keyword evidence="4" id="KW-1185">Reference proteome</keyword>
<evidence type="ECO:0000313" key="3">
    <source>
        <dbReference type="EMBL" id="KKB10341.1"/>
    </source>
</evidence>
<dbReference type="InterPro" id="IPR011033">
    <property type="entry name" value="PRC_barrel-like_sf"/>
</dbReference>
<dbReference type="SUPFAM" id="SSF50346">
    <property type="entry name" value="PRC-barrel domain"/>
    <property type="match status" value="1"/>
</dbReference>
<organism evidence="3 4">
    <name type="scientific">Devosia chinhatensis</name>
    <dbReference type="NCBI Taxonomy" id="429727"/>
    <lineage>
        <taxon>Bacteria</taxon>
        <taxon>Pseudomonadati</taxon>
        <taxon>Pseudomonadota</taxon>
        <taxon>Alphaproteobacteria</taxon>
        <taxon>Hyphomicrobiales</taxon>
        <taxon>Devosiaceae</taxon>
        <taxon>Devosia</taxon>
    </lineage>
</organism>
<dbReference type="PATRIC" id="fig|429727.3.peg.1462"/>
<proteinExistence type="predicted"/>
<reference evidence="3 4" key="1">
    <citation type="submission" date="2015-03" db="EMBL/GenBank/DDBJ databases">
        <authorList>
            <person name="Hassan Y."/>
            <person name="Lepp D."/>
            <person name="Li X.-Z."/>
            <person name="Zhou T."/>
        </authorList>
    </citation>
    <scope>NUCLEOTIDE SEQUENCE [LARGE SCALE GENOMIC DNA]</scope>
    <source>
        <strain evidence="3 4">IPL18</strain>
    </source>
</reference>
<accession>A0A0F5FNB6</accession>
<dbReference type="Proteomes" id="UP000033649">
    <property type="component" value="Unassembled WGS sequence"/>
</dbReference>
<evidence type="ECO:0000313" key="4">
    <source>
        <dbReference type="Proteomes" id="UP000033649"/>
    </source>
</evidence>
<dbReference type="InterPro" id="IPR027275">
    <property type="entry name" value="PRC-brl_dom"/>
</dbReference>
<protein>
    <submittedName>
        <fullName evidence="3">Photosystem reaction center subunit H</fullName>
    </submittedName>
</protein>
<name>A0A0F5FNB6_9HYPH</name>
<feature type="compositionally biased region" description="Basic and acidic residues" evidence="1">
    <location>
        <begin position="7"/>
        <end position="18"/>
    </location>
</feature>
<comment type="caution">
    <text evidence="3">The sequence shown here is derived from an EMBL/GenBank/DDBJ whole genome shotgun (WGS) entry which is preliminary data.</text>
</comment>
<evidence type="ECO:0000259" key="2">
    <source>
        <dbReference type="Pfam" id="PF05239"/>
    </source>
</evidence>
<dbReference type="EMBL" id="JZEY01000054">
    <property type="protein sequence ID" value="KKB10341.1"/>
    <property type="molecule type" value="Genomic_DNA"/>
</dbReference>
<dbReference type="STRING" id="429727.VE26_07060"/>
<feature type="domain" description="PRC-barrel" evidence="2">
    <location>
        <begin position="23"/>
        <end position="89"/>
    </location>
</feature>
<dbReference type="Pfam" id="PF05239">
    <property type="entry name" value="PRC"/>
    <property type="match status" value="1"/>
</dbReference>
<feature type="region of interest" description="Disordered" evidence="1">
    <location>
        <begin position="1"/>
        <end position="20"/>
    </location>
</feature>
<dbReference type="Gene3D" id="2.30.30.240">
    <property type="entry name" value="PRC-barrel domain"/>
    <property type="match status" value="1"/>
</dbReference>
<sequence>MSDDGDHDAPRPHDDHPRLQPSELTAHVLEGAPIYDARDRQVGRISHVHGSGSLAEVIVDVGGFFGLGAKPVAIPVSGLDFMRDHSGRVHALTLLDEEQLKALPEHRHN</sequence>
<dbReference type="RefSeq" id="WP_046105126.1">
    <property type="nucleotide sequence ID" value="NZ_JZEY01000054.1"/>
</dbReference>
<evidence type="ECO:0000256" key="1">
    <source>
        <dbReference type="SAM" id="MobiDB-lite"/>
    </source>
</evidence>
<gene>
    <name evidence="3" type="ORF">VE26_07060</name>
</gene>
<dbReference type="AlphaFoldDB" id="A0A0F5FNB6"/>